<organism evidence="2 3">
    <name type="scientific">Plutella xylostella</name>
    <name type="common">Diamondback moth</name>
    <name type="synonym">Plutella maculipennis</name>
    <dbReference type="NCBI Taxonomy" id="51655"/>
    <lineage>
        <taxon>Eukaryota</taxon>
        <taxon>Metazoa</taxon>
        <taxon>Ecdysozoa</taxon>
        <taxon>Arthropoda</taxon>
        <taxon>Hexapoda</taxon>
        <taxon>Insecta</taxon>
        <taxon>Pterygota</taxon>
        <taxon>Neoptera</taxon>
        <taxon>Endopterygota</taxon>
        <taxon>Lepidoptera</taxon>
        <taxon>Glossata</taxon>
        <taxon>Ditrysia</taxon>
        <taxon>Yponomeutoidea</taxon>
        <taxon>Plutellidae</taxon>
        <taxon>Plutella</taxon>
    </lineage>
</organism>
<evidence type="ECO:0000313" key="3">
    <source>
        <dbReference type="Proteomes" id="UP000823941"/>
    </source>
</evidence>
<gene>
    <name evidence="2" type="ORF">JYU34_016066</name>
</gene>
<protein>
    <submittedName>
        <fullName evidence="2">Uncharacterized protein</fullName>
    </submittedName>
</protein>
<dbReference type="Proteomes" id="UP000823941">
    <property type="component" value="Chromosome 21"/>
</dbReference>
<evidence type="ECO:0000256" key="1">
    <source>
        <dbReference type="SAM" id="Phobius"/>
    </source>
</evidence>
<feature type="transmembrane region" description="Helical" evidence="1">
    <location>
        <begin position="6"/>
        <end position="29"/>
    </location>
</feature>
<reference evidence="2 3" key="1">
    <citation type="submission" date="2021-06" db="EMBL/GenBank/DDBJ databases">
        <title>A haploid diamondback moth (Plutella xylostella L.) genome assembly resolves 31 chromosomes and identifies a diamide resistance mutation.</title>
        <authorList>
            <person name="Ward C.M."/>
            <person name="Perry K.D."/>
            <person name="Baker G."/>
            <person name="Powis K."/>
            <person name="Heckel D.G."/>
            <person name="Baxter S.W."/>
        </authorList>
    </citation>
    <scope>NUCLEOTIDE SEQUENCE [LARGE SCALE GENOMIC DNA]</scope>
    <source>
        <strain evidence="2 3">LV</strain>
        <tissue evidence="2">Single pupa</tissue>
    </source>
</reference>
<proteinExistence type="predicted"/>
<keyword evidence="1" id="KW-0812">Transmembrane</keyword>
<accession>A0ABQ7Q5C2</accession>
<sequence>MNSSYSNGYSIVIIFVIFALTALAVGVSFEEQKLHSSSLLSRSKRQLLFPAPTVLQFNMGIGTPTPIKTIQVNWAFQANFVLPDNRSQIPVDIFYANSGYEGESRREERGIEDSRREIDDHLYGSNAKLYHFYKYVEDILDR</sequence>
<dbReference type="EMBL" id="JAHIBW010000021">
    <property type="protein sequence ID" value="KAG7300445.1"/>
    <property type="molecule type" value="Genomic_DNA"/>
</dbReference>
<keyword evidence="3" id="KW-1185">Reference proteome</keyword>
<keyword evidence="1" id="KW-0472">Membrane</keyword>
<name>A0ABQ7Q5C2_PLUXY</name>
<keyword evidence="1" id="KW-1133">Transmembrane helix</keyword>
<evidence type="ECO:0000313" key="2">
    <source>
        <dbReference type="EMBL" id="KAG7300445.1"/>
    </source>
</evidence>
<comment type="caution">
    <text evidence="2">The sequence shown here is derived from an EMBL/GenBank/DDBJ whole genome shotgun (WGS) entry which is preliminary data.</text>
</comment>